<evidence type="ECO:0000313" key="2">
    <source>
        <dbReference type="Proteomes" id="UP000653454"/>
    </source>
</evidence>
<comment type="caution">
    <text evidence="1">The sequence shown here is derived from an EMBL/GenBank/DDBJ whole genome shotgun (WGS) entry which is preliminary data.</text>
</comment>
<dbReference type="AlphaFoldDB" id="A0A8S4F4I6"/>
<gene>
    <name evidence="1" type="ORF">PLXY2_LOCUS7352</name>
</gene>
<dbReference type="Proteomes" id="UP000653454">
    <property type="component" value="Unassembled WGS sequence"/>
</dbReference>
<sequence length="124" mass="13673">MKMYSVVGNKKKVTMTINVSKLKVVGNNCIVRVTSNQGDIEVIGNDCRVEVEDNYGSISLVGGNGLVTVCKRWRGDRVHVIGQTSHLIVDGKKTSNSYEAQLSPFSKDLDDVIESIFSFGFVMR</sequence>
<keyword evidence="2" id="KW-1185">Reference proteome</keyword>
<protein>
    <submittedName>
        <fullName evidence="1">(diamondback moth) hypothetical protein</fullName>
    </submittedName>
</protein>
<organism evidence="1 2">
    <name type="scientific">Plutella xylostella</name>
    <name type="common">Diamondback moth</name>
    <name type="synonym">Plutella maculipennis</name>
    <dbReference type="NCBI Taxonomy" id="51655"/>
    <lineage>
        <taxon>Eukaryota</taxon>
        <taxon>Metazoa</taxon>
        <taxon>Ecdysozoa</taxon>
        <taxon>Arthropoda</taxon>
        <taxon>Hexapoda</taxon>
        <taxon>Insecta</taxon>
        <taxon>Pterygota</taxon>
        <taxon>Neoptera</taxon>
        <taxon>Endopterygota</taxon>
        <taxon>Lepidoptera</taxon>
        <taxon>Glossata</taxon>
        <taxon>Ditrysia</taxon>
        <taxon>Yponomeutoidea</taxon>
        <taxon>Plutellidae</taxon>
        <taxon>Plutella</taxon>
    </lineage>
</organism>
<proteinExistence type="predicted"/>
<name>A0A8S4F4I6_PLUXY</name>
<accession>A0A8S4F4I6</accession>
<dbReference type="EMBL" id="CAJHNJ030000025">
    <property type="protein sequence ID" value="CAG9121539.1"/>
    <property type="molecule type" value="Genomic_DNA"/>
</dbReference>
<evidence type="ECO:0000313" key="1">
    <source>
        <dbReference type="EMBL" id="CAG9121539.1"/>
    </source>
</evidence>
<reference evidence="1" key="1">
    <citation type="submission" date="2020-11" db="EMBL/GenBank/DDBJ databases">
        <authorList>
            <person name="Whiteford S."/>
        </authorList>
    </citation>
    <scope>NUCLEOTIDE SEQUENCE</scope>
</reference>